<keyword evidence="3" id="KW-1185">Reference proteome</keyword>
<protein>
    <submittedName>
        <fullName evidence="2">Alkylhydroperoxidase</fullName>
    </submittedName>
</protein>
<dbReference type="KEGG" id="maer:DAI18_10870"/>
<dbReference type="OrthoDB" id="1683318at2"/>
<dbReference type="RefSeq" id="WP_107889429.1">
    <property type="nucleotide sequence ID" value="NZ_CAURZP010000002.1"/>
</dbReference>
<feature type="domain" description="Carboxymuconolactone decarboxylase-like" evidence="1">
    <location>
        <begin position="25"/>
        <end position="106"/>
    </location>
</feature>
<dbReference type="NCBIfam" id="TIGR00778">
    <property type="entry name" value="ahpD_dom"/>
    <property type="match status" value="1"/>
</dbReference>
<dbReference type="PANTHER" id="PTHR33930">
    <property type="entry name" value="ALKYL HYDROPEROXIDE REDUCTASE AHPD"/>
    <property type="match status" value="1"/>
</dbReference>
<dbReference type="AlphaFoldDB" id="A0A2S0PAS8"/>
<dbReference type="SUPFAM" id="SSF69118">
    <property type="entry name" value="AhpD-like"/>
    <property type="match status" value="1"/>
</dbReference>
<dbReference type="Pfam" id="PF02627">
    <property type="entry name" value="CMD"/>
    <property type="match status" value="1"/>
</dbReference>
<evidence type="ECO:0000313" key="3">
    <source>
        <dbReference type="Proteomes" id="UP000244173"/>
    </source>
</evidence>
<dbReference type="Gene3D" id="1.20.1290.10">
    <property type="entry name" value="AhpD-like"/>
    <property type="match status" value="1"/>
</dbReference>
<evidence type="ECO:0000259" key="1">
    <source>
        <dbReference type="Pfam" id="PF02627"/>
    </source>
</evidence>
<gene>
    <name evidence="2" type="ORF">DAI18_10870</name>
</gene>
<dbReference type="EMBL" id="CP028519">
    <property type="protein sequence ID" value="AVY94490.1"/>
    <property type="molecule type" value="Genomic_DNA"/>
</dbReference>
<keyword evidence="2" id="KW-0575">Peroxidase</keyword>
<dbReference type="PANTHER" id="PTHR33930:SF2">
    <property type="entry name" value="BLR3452 PROTEIN"/>
    <property type="match status" value="1"/>
</dbReference>
<dbReference type="GO" id="GO:0051920">
    <property type="term" value="F:peroxiredoxin activity"/>
    <property type="evidence" value="ECO:0007669"/>
    <property type="project" value="InterPro"/>
</dbReference>
<dbReference type="InterPro" id="IPR004675">
    <property type="entry name" value="AhpD_core"/>
</dbReference>
<evidence type="ECO:0000313" key="2">
    <source>
        <dbReference type="EMBL" id="AVY94490.1"/>
    </source>
</evidence>
<organism evidence="2 3">
    <name type="scientific">Microvirgula aerodenitrificans</name>
    <dbReference type="NCBI Taxonomy" id="57480"/>
    <lineage>
        <taxon>Bacteria</taxon>
        <taxon>Pseudomonadati</taxon>
        <taxon>Pseudomonadota</taxon>
        <taxon>Betaproteobacteria</taxon>
        <taxon>Neisseriales</taxon>
        <taxon>Aquaspirillaceae</taxon>
        <taxon>Microvirgula</taxon>
    </lineage>
</organism>
<keyword evidence="2" id="KW-0560">Oxidoreductase</keyword>
<proteinExistence type="predicted"/>
<name>A0A2S0PAS8_9NEIS</name>
<reference evidence="2 3" key="1">
    <citation type="submission" date="2018-04" db="EMBL/GenBank/DDBJ databases">
        <title>Denitrifier Microvirgula.</title>
        <authorList>
            <person name="Anderson E."/>
            <person name="Jang J."/>
            <person name="Ishii S."/>
        </authorList>
    </citation>
    <scope>NUCLEOTIDE SEQUENCE [LARGE SCALE GENOMIC DNA]</scope>
    <source>
        <strain evidence="2 3">BE2.4</strain>
    </source>
</reference>
<dbReference type="STRING" id="1122240.GCA_000620105_00206"/>
<dbReference type="InterPro" id="IPR003779">
    <property type="entry name" value="CMD-like"/>
</dbReference>
<dbReference type="InterPro" id="IPR029032">
    <property type="entry name" value="AhpD-like"/>
</dbReference>
<dbReference type="Proteomes" id="UP000244173">
    <property type="component" value="Chromosome"/>
</dbReference>
<accession>A0A2S0PAS8</accession>
<sequence length="120" mass="12597">MNSTDYRDLTRTLTQNLSALRSDLPELMKGFGDLGRAATRDGALDHKTKELIALALGVAARCDGCIGFHTQALVRLGASKAEVEEALGMAVYMGGGPSLMYSANAIAAFDEFSAAAADAR</sequence>